<feature type="transmembrane region" description="Helical" evidence="6">
    <location>
        <begin position="227"/>
        <end position="246"/>
    </location>
</feature>
<keyword evidence="2 6" id="KW-0812">Transmembrane</keyword>
<dbReference type="InterPro" id="IPR002541">
    <property type="entry name" value="Cyt_c_assembly"/>
</dbReference>
<sequence length="282" mass="30927">MNTLLVVSLIIYITGFVLWIAGCAAARRASGAAASSKLYKTSCRLNRLSLLVVAAALIVHTVLIGVRTYYSARLPVAAVGETLLFYSWCVIVATLFVVLRYRDRVTGLVTIPIGIIALAIGLSRWTPPKTLPLILRTVWFEIHVIASFAGYALFSLAFAGALLYLIRSFGSSGGDEGGRGESSAETSLGVARTGVVWGFFLFSASMFSGAVWGYLAWGTYWMWEPKILWSFIVWFWFAGTMHAWYIRSWKGRTLAIATILGFVVVGFTYLGVGLLMKSSHSF</sequence>
<accession>A0A3B0R4B6</accession>
<evidence type="ECO:0000259" key="7">
    <source>
        <dbReference type="Pfam" id="PF01578"/>
    </source>
</evidence>
<evidence type="ECO:0000256" key="3">
    <source>
        <dbReference type="ARBA" id="ARBA00022748"/>
    </source>
</evidence>
<evidence type="ECO:0000256" key="5">
    <source>
        <dbReference type="ARBA" id="ARBA00023136"/>
    </source>
</evidence>
<evidence type="ECO:0000256" key="1">
    <source>
        <dbReference type="ARBA" id="ARBA00004141"/>
    </source>
</evidence>
<name>A0A3B0R4B6_9ZZZZ</name>
<dbReference type="GO" id="GO:0005886">
    <property type="term" value="C:plasma membrane"/>
    <property type="evidence" value="ECO:0007669"/>
    <property type="project" value="TreeGrafter"/>
</dbReference>
<dbReference type="PANTHER" id="PTHR30071">
    <property type="entry name" value="HEME EXPORTER PROTEIN C"/>
    <property type="match status" value="1"/>
</dbReference>
<feature type="domain" description="Cytochrome c assembly protein" evidence="7">
    <location>
        <begin position="80"/>
        <end position="277"/>
    </location>
</feature>
<evidence type="ECO:0000313" key="8">
    <source>
        <dbReference type="EMBL" id="VAV83936.1"/>
    </source>
</evidence>
<feature type="transmembrane region" description="Helical" evidence="6">
    <location>
        <begin position="253"/>
        <end position="276"/>
    </location>
</feature>
<feature type="transmembrane region" description="Helical" evidence="6">
    <location>
        <begin position="142"/>
        <end position="166"/>
    </location>
</feature>
<keyword evidence="5 6" id="KW-0472">Membrane</keyword>
<evidence type="ECO:0000256" key="6">
    <source>
        <dbReference type="SAM" id="Phobius"/>
    </source>
</evidence>
<feature type="transmembrane region" description="Helical" evidence="6">
    <location>
        <begin position="48"/>
        <end position="70"/>
    </location>
</feature>
<dbReference type="GO" id="GO:0020037">
    <property type="term" value="F:heme binding"/>
    <property type="evidence" value="ECO:0007669"/>
    <property type="project" value="InterPro"/>
</dbReference>
<dbReference type="Pfam" id="PF01578">
    <property type="entry name" value="Cytochrom_C_asm"/>
    <property type="match status" value="1"/>
</dbReference>
<dbReference type="PANTHER" id="PTHR30071:SF1">
    <property type="entry name" value="CYTOCHROME B_B6 PROTEIN-RELATED"/>
    <property type="match status" value="1"/>
</dbReference>
<keyword evidence="4 6" id="KW-1133">Transmembrane helix</keyword>
<organism evidence="8">
    <name type="scientific">hydrothermal vent metagenome</name>
    <dbReference type="NCBI Taxonomy" id="652676"/>
    <lineage>
        <taxon>unclassified sequences</taxon>
        <taxon>metagenomes</taxon>
        <taxon>ecological metagenomes</taxon>
    </lineage>
</organism>
<keyword evidence="3" id="KW-0201">Cytochrome c-type biogenesis</keyword>
<dbReference type="InterPro" id="IPR045062">
    <property type="entry name" value="Cyt_c_biogenesis_CcsA/CcmC"/>
</dbReference>
<dbReference type="EMBL" id="UOEA01000056">
    <property type="protein sequence ID" value="VAV83936.1"/>
    <property type="molecule type" value="Genomic_DNA"/>
</dbReference>
<dbReference type="GO" id="GO:0017004">
    <property type="term" value="P:cytochrome complex assembly"/>
    <property type="evidence" value="ECO:0007669"/>
    <property type="project" value="UniProtKB-KW"/>
</dbReference>
<feature type="transmembrane region" description="Helical" evidence="6">
    <location>
        <begin position="195"/>
        <end position="215"/>
    </location>
</feature>
<dbReference type="AlphaFoldDB" id="A0A3B0R4B6"/>
<comment type="subcellular location">
    <subcellularLocation>
        <location evidence="1">Membrane</location>
        <topology evidence="1">Multi-pass membrane protein</topology>
    </subcellularLocation>
</comment>
<protein>
    <recommendedName>
        <fullName evidence="7">Cytochrome c assembly protein domain-containing protein</fullName>
    </recommendedName>
</protein>
<gene>
    <name evidence="8" type="ORF">MNBD_DELTA01-1594</name>
</gene>
<feature type="transmembrane region" description="Helical" evidence="6">
    <location>
        <begin position="6"/>
        <end position="27"/>
    </location>
</feature>
<feature type="transmembrane region" description="Helical" evidence="6">
    <location>
        <begin position="76"/>
        <end position="98"/>
    </location>
</feature>
<evidence type="ECO:0000256" key="2">
    <source>
        <dbReference type="ARBA" id="ARBA00022692"/>
    </source>
</evidence>
<reference evidence="8" key="1">
    <citation type="submission" date="2018-06" db="EMBL/GenBank/DDBJ databases">
        <authorList>
            <person name="Zhirakovskaya E."/>
        </authorList>
    </citation>
    <scope>NUCLEOTIDE SEQUENCE</scope>
</reference>
<proteinExistence type="predicted"/>
<feature type="transmembrane region" description="Helical" evidence="6">
    <location>
        <begin position="105"/>
        <end position="122"/>
    </location>
</feature>
<evidence type="ECO:0000256" key="4">
    <source>
        <dbReference type="ARBA" id="ARBA00022989"/>
    </source>
</evidence>